<comment type="caution">
    <text evidence="2">The sequence shown here is derived from an EMBL/GenBank/DDBJ whole genome shotgun (WGS) entry which is preliminary data.</text>
</comment>
<protein>
    <submittedName>
        <fullName evidence="2">Uncharacterized protein</fullName>
    </submittedName>
</protein>
<keyword evidence="1" id="KW-0812">Transmembrane</keyword>
<accession>A0A7Y0A1S6</accession>
<feature type="transmembrane region" description="Helical" evidence="1">
    <location>
        <begin position="6"/>
        <end position="27"/>
    </location>
</feature>
<gene>
    <name evidence="2" type="ORF">HHL14_29405</name>
</gene>
<dbReference type="EMBL" id="JABBFZ010000027">
    <property type="protein sequence ID" value="NML34928.1"/>
    <property type="molecule type" value="Genomic_DNA"/>
</dbReference>
<evidence type="ECO:0000313" key="3">
    <source>
        <dbReference type="Proteomes" id="UP000583127"/>
    </source>
</evidence>
<dbReference type="Proteomes" id="UP000583127">
    <property type="component" value="Unassembled WGS sequence"/>
</dbReference>
<name>A0A7Y0A1S6_9BURK</name>
<organism evidence="2 3">
    <name type="scientific">Paraburkholderia antibiotica</name>
    <dbReference type="NCBI Taxonomy" id="2728839"/>
    <lineage>
        <taxon>Bacteria</taxon>
        <taxon>Pseudomonadati</taxon>
        <taxon>Pseudomonadota</taxon>
        <taxon>Betaproteobacteria</taxon>
        <taxon>Burkholderiales</taxon>
        <taxon>Burkholderiaceae</taxon>
        <taxon>Paraburkholderia</taxon>
    </lineage>
</organism>
<keyword evidence="1" id="KW-1133">Transmembrane helix</keyword>
<reference evidence="2 3" key="1">
    <citation type="submission" date="2020-04" db="EMBL/GenBank/DDBJ databases">
        <title>Paraburkholderia sp. G-4-1-8 isolated from soil.</title>
        <authorList>
            <person name="Dahal R.H."/>
        </authorList>
    </citation>
    <scope>NUCLEOTIDE SEQUENCE [LARGE SCALE GENOMIC DNA]</scope>
    <source>
        <strain evidence="2 3">G-4-1-8</strain>
    </source>
</reference>
<keyword evidence="1" id="KW-0472">Membrane</keyword>
<evidence type="ECO:0000256" key="1">
    <source>
        <dbReference type="SAM" id="Phobius"/>
    </source>
</evidence>
<dbReference type="RefSeq" id="WP_169501115.1">
    <property type="nucleotide sequence ID" value="NZ_JABBFZ010000027.1"/>
</dbReference>
<sequence>MINLGVLLVGFILGVFALGLLLFLVVLHKPRVSAPTLRRKRDKPVLERDLLVELFDELNRKRPSSEPMYMYGVTGEER</sequence>
<keyword evidence="3" id="KW-1185">Reference proteome</keyword>
<evidence type="ECO:0000313" key="2">
    <source>
        <dbReference type="EMBL" id="NML34928.1"/>
    </source>
</evidence>
<proteinExistence type="predicted"/>
<dbReference type="AlphaFoldDB" id="A0A7Y0A1S6"/>